<accession>A0A4Y2EGW3</accession>
<feature type="non-terminal residue" evidence="2">
    <location>
        <position position="1"/>
    </location>
</feature>
<dbReference type="EMBL" id="BGPR01092769">
    <property type="protein sequence ID" value="GBM28393.1"/>
    <property type="molecule type" value="Genomic_DNA"/>
</dbReference>
<gene>
    <name evidence="2" type="ORF">AVEN_24233_1</name>
</gene>
<dbReference type="Proteomes" id="UP000499080">
    <property type="component" value="Unassembled WGS sequence"/>
</dbReference>
<comment type="caution">
    <text evidence="2">The sequence shown here is derived from an EMBL/GenBank/DDBJ whole genome shotgun (WGS) entry which is preliminary data.</text>
</comment>
<evidence type="ECO:0000313" key="2">
    <source>
        <dbReference type="EMBL" id="GBM28393.1"/>
    </source>
</evidence>
<dbReference type="AlphaFoldDB" id="A0A4Y2EGW3"/>
<proteinExistence type="predicted"/>
<evidence type="ECO:0000313" key="3">
    <source>
        <dbReference type="Proteomes" id="UP000499080"/>
    </source>
</evidence>
<keyword evidence="3" id="KW-1185">Reference proteome</keyword>
<name>A0A4Y2EGW3_ARAVE</name>
<reference evidence="2 3" key="1">
    <citation type="journal article" date="2019" name="Sci. Rep.">
        <title>Orb-weaving spider Araneus ventricosus genome elucidates the spidroin gene catalogue.</title>
        <authorList>
            <person name="Kono N."/>
            <person name="Nakamura H."/>
            <person name="Ohtoshi R."/>
            <person name="Moran D.A.P."/>
            <person name="Shinohara A."/>
            <person name="Yoshida Y."/>
            <person name="Fujiwara M."/>
            <person name="Mori M."/>
            <person name="Tomita M."/>
            <person name="Arakawa K."/>
        </authorList>
    </citation>
    <scope>NUCLEOTIDE SEQUENCE [LARGE SCALE GENOMIC DNA]</scope>
</reference>
<sequence>DDHESWSDEEDNLSRHSLSKLPHPTNGRRFAPRHQIYVINAH</sequence>
<feature type="region of interest" description="Disordered" evidence="1">
    <location>
        <begin position="1"/>
        <end position="29"/>
    </location>
</feature>
<organism evidence="2 3">
    <name type="scientific">Araneus ventricosus</name>
    <name type="common">Orbweaver spider</name>
    <name type="synonym">Epeira ventricosa</name>
    <dbReference type="NCBI Taxonomy" id="182803"/>
    <lineage>
        <taxon>Eukaryota</taxon>
        <taxon>Metazoa</taxon>
        <taxon>Ecdysozoa</taxon>
        <taxon>Arthropoda</taxon>
        <taxon>Chelicerata</taxon>
        <taxon>Arachnida</taxon>
        <taxon>Araneae</taxon>
        <taxon>Araneomorphae</taxon>
        <taxon>Entelegynae</taxon>
        <taxon>Araneoidea</taxon>
        <taxon>Araneidae</taxon>
        <taxon>Araneus</taxon>
    </lineage>
</organism>
<evidence type="ECO:0000256" key="1">
    <source>
        <dbReference type="SAM" id="MobiDB-lite"/>
    </source>
</evidence>
<protein>
    <submittedName>
        <fullName evidence="2">Uncharacterized protein</fullName>
    </submittedName>
</protein>